<evidence type="ECO:0000256" key="1">
    <source>
        <dbReference type="SAM" id="MobiDB-lite"/>
    </source>
</evidence>
<sequence length="627" mass="71906">MAVIKTPDTKTSGDIGVIVLQAKNESTDLPSSPAPSYTGSQGSHSLLLPACGHVTKEEARTKKRKAILLDANILRQQRFKNILWLLLFSSLFALAVCVVITLANSFQDGFFFKGMSDGVICTPFGTCEAKRAEDNNSPITHIQNPDFHAGYTQQQCIHQRALWEGGSYNSEIIHDLKTKWSALVDHNEQRCLLFEIHLDAIVGCPQEYPWFLDMRVGIPVCRTILDRIAPIRRVMRHILDDDVQNLTYVGYITSRKCSRYKTAVVDKVIVQYFDINNNRIARRSVEHILSKEQMFQNAVEEKNQADNGQQIVRATRAAEQKSNSKDIAGLRNTQAEMNRSEEEFLNRFLASLEKKLSFTESNHVSRINSENERGKVWGQRRKRNWEARKMKDKSRTKHFKSFGHRSNVTRGNADSLNERKHENQAKSNADESKIMKLPRTRRETLTDKIAHTETFRDPSHQENAERSDIKHLLTDSRHQENAEKSDIKHVLADSRHQKNAEKSYIKHLLTDSRHQENVEKSDVKHLRTGLRHQENAEKSDVKHLRTGLRHHSFKDFAYGTMNPEAHGHWELVVSSINEDGKALFSEKFKTIPESLESVNQYVKPLLRDVMNVIQSVVKSDLVNKPTH</sequence>
<keyword evidence="2" id="KW-0472">Membrane</keyword>
<keyword evidence="3" id="KW-1185">Reference proteome</keyword>
<protein>
    <submittedName>
        <fullName evidence="4">Uncharacterized protein LOC106052100</fullName>
    </submittedName>
</protein>
<keyword evidence="2" id="KW-0812">Transmembrane</keyword>
<keyword evidence="2" id="KW-1133">Transmembrane helix</keyword>
<feature type="compositionally biased region" description="Basic and acidic residues" evidence="1">
    <location>
        <begin position="416"/>
        <end position="432"/>
    </location>
</feature>
<evidence type="ECO:0000313" key="4">
    <source>
        <dbReference type="RefSeq" id="XP_055899844.1"/>
    </source>
</evidence>
<feature type="region of interest" description="Disordered" evidence="1">
    <location>
        <begin position="386"/>
        <end position="432"/>
    </location>
</feature>
<name>A0A9W3BK86_BIOGL</name>
<dbReference type="GeneID" id="106052100"/>
<gene>
    <name evidence="4" type="primary">LOC106052100</name>
</gene>
<feature type="transmembrane region" description="Helical" evidence="2">
    <location>
        <begin position="82"/>
        <end position="103"/>
    </location>
</feature>
<dbReference type="OrthoDB" id="6073205at2759"/>
<dbReference type="RefSeq" id="XP_055899844.1">
    <property type="nucleotide sequence ID" value="XM_056043869.1"/>
</dbReference>
<organism evidence="3 4">
    <name type="scientific">Biomphalaria glabrata</name>
    <name type="common">Bloodfluke planorb</name>
    <name type="synonym">Freshwater snail</name>
    <dbReference type="NCBI Taxonomy" id="6526"/>
    <lineage>
        <taxon>Eukaryota</taxon>
        <taxon>Metazoa</taxon>
        <taxon>Spiralia</taxon>
        <taxon>Lophotrochozoa</taxon>
        <taxon>Mollusca</taxon>
        <taxon>Gastropoda</taxon>
        <taxon>Heterobranchia</taxon>
        <taxon>Euthyneura</taxon>
        <taxon>Panpulmonata</taxon>
        <taxon>Hygrophila</taxon>
        <taxon>Lymnaeoidea</taxon>
        <taxon>Planorbidae</taxon>
        <taxon>Biomphalaria</taxon>
    </lineage>
</organism>
<reference evidence="4" key="1">
    <citation type="submission" date="2025-08" db="UniProtKB">
        <authorList>
            <consortium name="RefSeq"/>
        </authorList>
    </citation>
    <scope>IDENTIFICATION</scope>
</reference>
<dbReference type="AlphaFoldDB" id="A0A9W3BK86"/>
<evidence type="ECO:0000313" key="3">
    <source>
        <dbReference type="Proteomes" id="UP001165740"/>
    </source>
</evidence>
<feature type="compositionally biased region" description="Polar residues" evidence="1">
    <location>
        <begin position="404"/>
        <end position="415"/>
    </location>
</feature>
<feature type="compositionally biased region" description="Basic residues" evidence="1">
    <location>
        <begin position="390"/>
        <end position="403"/>
    </location>
</feature>
<proteinExistence type="predicted"/>
<dbReference type="Proteomes" id="UP001165740">
    <property type="component" value="Chromosome 10"/>
</dbReference>
<accession>A0A9W3BK86</accession>
<evidence type="ECO:0000256" key="2">
    <source>
        <dbReference type="SAM" id="Phobius"/>
    </source>
</evidence>